<gene>
    <name evidence="2" type="ORF">G4D54_18420</name>
</gene>
<proteinExistence type="predicted"/>
<name>A0AAP9MGZ1_CLOIN</name>
<sequence length="204" mass="22244">MKSRNTLLRVSFYVIGLLLFSLGITLTIYADIGVSSWDAVSIGLYDRFGFSIGTWMTMISISQIILGSLLNKERIHLESFLISIAMGTMVDGFTYGLSYISALFTGHSAIVYACGVAVIAIGCGTYLTANYLPAAIDYFMLSIKRRYSFSISVSMLLCEGIGLIFAFLFKGPVGYGTVIATLLYGPLIDLAHVSATKLYKRLSN</sequence>
<dbReference type="PANTHER" id="PTHR40078:SF1">
    <property type="entry name" value="INTEGRAL MEMBRANE PROTEIN"/>
    <property type="match status" value="1"/>
</dbReference>
<dbReference type="RefSeq" id="WP_002607772.1">
    <property type="nucleotide sequence ID" value="NZ_BAAACC010000023.1"/>
</dbReference>
<evidence type="ECO:0000313" key="2">
    <source>
        <dbReference type="EMBL" id="QJA04255.1"/>
    </source>
</evidence>
<dbReference type="InterPro" id="IPR038750">
    <property type="entry name" value="YczE/YyaS-like"/>
</dbReference>
<dbReference type="PANTHER" id="PTHR40078">
    <property type="entry name" value="INTEGRAL MEMBRANE PROTEIN-RELATED"/>
    <property type="match status" value="1"/>
</dbReference>
<accession>A0AAP9MGZ1</accession>
<dbReference type="Proteomes" id="UP000503330">
    <property type="component" value="Chromosome"/>
</dbReference>
<feature type="transmembrane region" description="Helical" evidence="1">
    <location>
        <begin position="110"/>
        <end position="129"/>
    </location>
</feature>
<reference evidence="2 3" key="1">
    <citation type="submission" date="2020-02" db="EMBL/GenBank/DDBJ databases">
        <authorList>
            <person name="Kociolek L.K."/>
            <person name="Ozer E.A."/>
        </authorList>
    </citation>
    <scope>NUCLEOTIDE SEQUENCE [LARGE SCALE GENOMIC DNA]</scope>
    <source>
        <strain evidence="2 3">ATCC 14501</strain>
    </source>
</reference>
<keyword evidence="1" id="KW-1133">Transmembrane helix</keyword>
<feature type="transmembrane region" description="Helical" evidence="1">
    <location>
        <begin position="149"/>
        <end position="169"/>
    </location>
</feature>
<feature type="transmembrane region" description="Helical" evidence="1">
    <location>
        <begin position="82"/>
        <end position="104"/>
    </location>
</feature>
<dbReference type="EMBL" id="CP048838">
    <property type="protein sequence ID" value="QJA04255.1"/>
    <property type="molecule type" value="Genomic_DNA"/>
</dbReference>
<organism evidence="2 3">
    <name type="scientific">Clostridium innocuum</name>
    <dbReference type="NCBI Taxonomy" id="1522"/>
    <lineage>
        <taxon>Bacteria</taxon>
        <taxon>Bacillati</taxon>
        <taxon>Bacillota</taxon>
        <taxon>Clostridia</taxon>
        <taxon>Eubacteriales</taxon>
        <taxon>Clostridiaceae</taxon>
        <taxon>Clostridium</taxon>
    </lineage>
</organism>
<dbReference type="GeneID" id="61927555"/>
<feature type="transmembrane region" description="Helical" evidence="1">
    <location>
        <begin position="175"/>
        <end position="195"/>
    </location>
</feature>
<evidence type="ECO:0000313" key="3">
    <source>
        <dbReference type="Proteomes" id="UP000503330"/>
    </source>
</evidence>
<keyword evidence="1" id="KW-0812">Transmembrane</keyword>
<feature type="transmembrane region" description="Helical" evidence="1">
    <location>
        <begin position="50"/>
        <end position="70"/>
    </location>
</feature>
<dbReference type="AlphaFoldDB" id="A0AAP9MGZ1"/>
<keyword evidence="1" id="KW-0472">Membrane</keyword>
<feature type="transmembrane region" description="Helical" evidence="1">
    <location>
        <begin position="12"/>
        <end position="30"/>
    </location>
</feature>
<dbReference type="Pfam" id="PF19700">
    <property type="entry name" value="DUF6198"/>
    <property type="match status" value="1"/>
</dbReference>
<evidence type="ECO:0000256" key="1">
    <source>
        <dbReference type="SAM" id="Phobius"/>
    </source>
</evidence>
<protein>
    <submittedName>
        <fullName evidence="2">Membrane protein</fullName>
    </submittedName>
</protein>